<accession>U6SPR7</accession>
<dbReference type="PATRIC" id="fig|1188261.3.peg.1460"/>
<sequence>MSIIEKLYSIIILAAVILGLSLGQVDLIRIHAESLIVPFLLAMLYITFLQIPLDQLKKAFKNIKFTSTSLLLNFVWTPVFAWLLAMVFLSDHPALYIGFIMLMVTPCTDWYLIFTGIARGNVALSAAILPLNLVLQVVLLPIYLILFAGSSGVVELSFLIESVLVVLLLPLMLAVVTNLILSRRKGLQEAILEKLSPLPILLLSLAIMAMFAAQGQLLLQSLELLWIIFLPILLFFIVNLFISQKAGELLKFSYSDCVSLSLTTLARNSPIALAIAMTAFPDEPFIALILVIGPLIELPILAGISQVLLRPSARN</sequence>
<dbReference type="GO" id="GO:0005886">
    <property type="term" value="C:plasma membrane"/>
    <property type="evidence" value="ECO:0007669"/>
    <property type="project" value="UniProtKB-SubCell"/>
</dbReference>
<keyword evidence="7 8" id="KW-0472">Membrane</keyword>
<comment type="similarity">
    <text evidence="2">Belongs to the arsenical resistance-3 (ACR3) (TC 2.A.59) family.</text>
</comment>
<feature type="transmembrane region" description="Helical" evidence="8">
    <location>
        <begin position="285"/>
        <end position="309"/>
    </location>
</feature>
<dbReference type="PANTHER" id="PTHR43057">
    <property type="entry name" value="ARSENITE EFFLUX TRANSPORTER"/>
    <property type="match status" value="1"/>
</dbReference>
<dbReference type="RefSeq" id="WP_022627784.1">
    <property type="nucleotide sequence ID" value="NZ_ATAE01000020.1"/>
</dbReference>
<proteinExistence type="inferred from homology"/>
<keyword evidence="3" id="KW-0813">Transport</keyword>
<dbReference type="EMBL" id="ATAE01000020">
    <property type="protein sequence ID" value="ERN53618.1"/>
    <property type="molecule type" value="Genomic_DNA"/>
</dbReference>
<comment type="caution">
    <text evidence="9">The sequence shown here is derived from an EMBL/GenBank/DDBJ whole genome shotgun (WGS) entry which is preliminary data.</text>
</comment>
<dbReference type="GO" id="GO:0015105">
    <property type="term" value="F:arsenite transmembrane transporter activity"/>
    <property type="evidence" value="ECO:0007669"/>
    <property type="project" value="TreeGrafter"/>
</dbReference>
<dbReference type="AlphaFoldDB" id="U6SPR7"/>
<dbReference type="GO" id="GO:0015297">
    <property type="term" value="F:antiporter activity"/>
    <property type="evidence" value="ECO:0007669"/>
    <property type="project" value="InterPro"/>
</dbReference>
<evidence type="ECO:0000256" key="6">
    <source>
        <dbReference type="ARBA" id="ARBA00022989"/>
    </source>
</evidence>
<keyword evidence="6 8" id="KW-1133">Transmembrane helix</keyword>
<organism evidence="9 10">
    <name type="scientific">Alkalihalophilus marmarensis DSM 21297</name>
    <dbReference type="NCBI Taxonomy" id="1188261"/>
    <lineage>
        <taxon>Bacteria</taxon>
        <taxon>Bacillati</taxon>
        <taxon>Bacillota</taxon>
        <taxon>Bacilli</taxon>
        <taxon>Bacillales</taxon>
        <taxon>Bacillaceae</taxon>
        <taxon>Alkalihalophilus</taxon>
    </lineage>
</organism>
<evidence type="ECO:0000256" key="7">
    <source>
        <dbReference type="ARBA" id="ARBA00023136"/>
    </source>
</evidence>
<keyword evidence="4" id="KW-1003">Cell membrane</keyword>
<dbReference type="GO" id="GO:0015104">
    <property type="term" value="F:antimonite transmembrane transporter activity"/>
    <property type="evidence" value="ECO:0007669"/>
    <property type="project" value="TreeGrafter"/>
</dbReference>
<feature type="transmembrane region" description="Helical" evidence="8">
    <location>
        <begin position="70"/>
        <end position="89"/>
    </location>
</feature>
<feature type="transmembrane region" description="Helical" evidence="8">
    <location>
        <begin position="7"/>
        <end position="24"/>
    </location>
</feature>
<dbReference type="Gene3D" id="1.20.1530.20">
    <property type="match status" value="1"/>
</dbReference>
<dbReference type="PANTHER" id="PTHR43057:SF1">
    <property type="entry name" value="ARSENICAL-RESISTANCE PROTEIN 3"/>
    <property type="match status" value="1"/>
</dbReference>
<name>U6SPR7_9BACI</name>
<comment type="subcellular location">
    <subcellularLocation>
        <location evidence="1">Cell membrane</location>
        <topology evidence="1">Multi-pass membrane protein</topology>
    </subcellularLocation>
</comment>
<dbReference type="InterPro" id="IPR002657">
    <property type="entry name" value="BilAc:Na_symport/Acr3"/>
</dbReference>
<evidence type="ECO:0000313" key="10">
    <source>
        <dbReference type="Proteomes" id="UP000017170"/>
    </source>
</evidence>
<keyword evidence="10" id="KW-1185">Reference proteome</keyword>
<feature type="transmembrane region" description="Helical" evidence="8">
    <location>
        <begin position="126"/>
        <end position="146"/>
    </location>
</feature>
<feature type="transmembrane region" description="Helical" evidence="8">
    <location>
        <begin position="30"/>
        <end position="49"/>
    </location>
</feature>
<gene>
    <name evidence="9" type="ORF">A33I_10450</name>
</gene>
<feature type="transmembrane region" description="Helical" evidence="8">
    <location>
        <begin position="95"/>
        <end position="114"/>
    </location>
</feature>
<evidence type="ECO:0000256" key="3">
    <source>
        <dbReference type="ARBA" id="ARBA00022448"/>
    </source>
</evidence>
<evidence type="ECO:0000256" key="4">
    <source>
        <dbReference type="ARBA" id="ARBA00022475"/>
    </source>
</evidence>
<evidence type="ECO:0000256" key="2">
    <source>
        <dbReference type="ARBA" id="ARBA00010110"/>
    </source>
</evidence>
<feature type="transmembrane region" description="Helical" evidence="8">
    <location>
        <begin position="224"/>
        <end position="242"/>
    </location>
</feature>
<dbReference type="InterPro" id="IPR004706">
    <property type="entry name" value="Arsenical-R_Acr3"/>
</dbReference>
<feature type="transmembrane region" description="Helical" evidence="8">
    <location>
        <begin position="200"/>
        <end position="218"/>
    </location>
</feature>
<dbReference type="InterPro" id="IPR038770">
    <property type="entry name" value="Na+/solute_symporter_sf"/>
</dbReference>
<dbReference type="Pfam" id="PF01758">
    <property type="entry name" value="SBF"/>
    <property type="match status" value="1"/>
</dbReference>
<feature type="transmembrane region" description="Helical" evidence="8">
    <location>
        <begin position="158"/>
        <end position="180"/>
    </location>
</feature>
<dbReference type="Proteomes" id="UP000017170">
    <property type="component" value="Unassembled WGS sequence"/>
</dbReference>
<protein>
    <submittedName>
        <fullName evidence="9">Permease</fullName>
    </submittedName>
</protein>
<evidence type="ECO:0000256" key="8">
    <source>
        <dbReference type="SAM" id="Phobius"/>
    </source>
</evidence>
<evidence type="ECO:0000313" key="9">
    <source>
        <dbReference type="EMBL" id="ERN53618.1"/>
    </source>
</evidence>
<reference evidence="9 10" key="1">
    <citation type="journal article" date="2013" name="Genome Announc.">
        <title>Genome Sequence of the Extreme Obligate Alkaliphile Bacillus marmarensis Strain DSM 21297.</title>
        <authorList>
            <person name="Wernick D.G."/>
            <person name="Choi K.Y."/>
            <person name="Tat C.A."/>
            <person name="Lafontaine Rivera J.G."/>
            <person name="Liao J.C."/>
        </authorList>
    </citation>
    <scope>NUCLEOTIDE SEQUENCE [LARGE SCALE GENOMIC DNA]</scope>
    <source>
        <strain evidence="9 10">DSM 21297</strain>
    </source>
</reference>
<evidence type="ECO:0000256" key="1">
    <source>
        <dbReference type="ARBA" id="ARBA00004651"/>
    </source>
</evidence>
<keyword evidence="5 8" id="KW-0812">Transmembrane</keyword>
<evidence type="ECO:0000256" key="5">
    <source>
        <dbReference type="ARBA" id="ARBA00022692"/>
    </source>
</evidence>